<accession>A0A564FZ64</accession>
<dbReference type="Proteomes" id="UP000401717">
    <property type="component" value="Unassembled WGS sequence"/>
</dbReference>
<reference evidence="1" key="2">
    <citation type="journal article" date="2021" name="Front. Microbiol.">
        <title>Comprehensive Comparative Genomics and Phenotyping of Methylobacterium Species.</title>
        <authorList>
            <person name="Alessa O."/>
            <person name="Ogura Y."/>
            <person name="Fujitani Y."/>
            <person name="Takami H."/>
            <person name="Hayashi T."/>
            <person name="Sahin N."/>
            <person name="Tani A."/>
        </authorList>
    </citation>
    <scope>NUCLEOTIDE SEQUENCE</scope>
    <source>
        <strain evidence="1">DSM 22415</strain>
    </source>
</reference>
<evidence type="ECO:0000313" key="1">
    <source>
        <dbReference type="EMBL" id="GJD54285.1"/>
    </source>
</evidence>
<sequence>MEFLVLAPTPTWPANLGGRRGIVSLHKRLQDHGRIHFVLYAAEGEWRDGFDEAAYEGMRAQWDSLHIVTPTRPVHTWALGEDHHADEWWDEAIGDYLKWRFDRSQFDAFFVHYTWLSKALTFAPQPVHKVLYTADRFGQRRQLFESRGFNREFFHLDESEEAKACARADTVIAVKEQEEEYFRRICRSAVLTVPHFEPRFRTGSPPASPVLKIGVMGGYNTINRENFLEFMRVATPIFSRHLAAIEIIVGGGVCDALTDYKNPYVRQVGYVENVDDFYSMIDVVLVPMIWSSGIKIKFAEGLASSKPVISTAHAAEGYSAPHPYMRCESFETLAQACVDLSFDRSLLPPLVAATARAWTDSDRRLSVAVDQLLRSVRSRVPLFTILAQPNIGSPDSLEFRRLWELLQFSKGVSRCDVVLPSDVRIDPTALRKLNSVCRLQIGTDGIVTHDIALLVIMDCSSTYEQVLDAYHGDLAVFDAPGEGGLDLKAFATDNPNSSVFIFSRRNAYSAHLSKLPNVSFYETSHYYRDAGPVVRYWGSEPTYQPVFHILCDDRSKALADALRNVVKQWESHATVEIFDFAAEDMPSLVERFGKPSRVGARPRLVVDLAPERPFGALREIYQRSAVPVVAYLPDQADDTARRSSAGLHAYTPSNVLRLLHDGIKNHRRFLTIDTLSQHRSQYMFVNDAGWTVYWRTLRYLTDCFRYGLGGTRPIGSTAAAPEAR</sequence>
<dbReference type="RefSeq" id="WP_144764590.1">
    <property type="nucleotide sequence ID" value="NZ_BPQI01000004.1"/>
</dbReference>
<dbReference type="EMBL" id="CABFVH010000015">
    <property type="protein sequence ID" value="VUF12980.1"/>
    <property type="molecule type" value="Genomic_DNA"/>
</dbReference>
<protein>
    <recommendedName>
        <fullName evidence="5">Glycosyltransferase subfamily 4-like N-terminal domain-containing protein</fullName>
    </recommendedName>
</protein>
<dbReference type="AlphaFoldDB" id="A0A564FZ64"/>
<dbReference type="OrthoDB" id="7815474at2"/>
<proteinExistence type="predicted"/>
<name>A0A564FZ64_9HYPH</name>
<evidence type="ECO:0000313" key="2">
    <source>
        <dbReference type="EMBL" id="VUF12980.1"/>
    </source>
</evidence>
<organism evidence="2 3">
    <name type="scientific">Methylobacterium dankookense</name>
    <dbReference type="NCBI Taxonomy" id="560405"/>
    <lineage>
        <taxon>Bacteria</taxon>
        <taxon>Pseudomonadati</taxon>
        <taxon>Pseudomonadota</taxon>
        <taxon>Alphaproteobacteria</taxon>
        <taxon>Hyphomicrobiales</taxon>
        <taxon>Methylobacteriaceae</taxon>
        <taxon>Methylobacterium</taxon>
    </lineage>
</organism>
<dbReference type="EMBL" id="BPQI01000004">
    <property type="protein sequence ID" value="GJD54285.1"/>
    <property type="molecule type" value="Genomic_DNA"/>
</dbReference>
<reference evidence="1" key="3">
    <citation type="submission" date="2021-08" db="EMBL/GenBank/DDBJ databases">
        <authorList>
            <person name="Tani A."/>
            <person name="Ola A."/>
            <person name="Ogura Y."/>
            <person name="Katsura K."/>
            <person name="Hayashi T."/>
        </authorList>
    </citation>
    <scope>NUCLEOTIDE SEQUENCE</scope>
    <source>
        <strain evidence="1">DSM 22415</strain>
    </source>
</reference>
<evidence type="ECO:0000313" key="4">
    <source>
        <dbReference type="Proteomes" id="UP001055303"/>
    </source>
</evidence>
<gene>
    <name evidence="1" type="ORF">IFDJLNFL_0153</name>
    <name evidence="2" type="ORF">MTDSW087_02675</name>
</gene>
<dbReference type="Pfam" id="PF13692">
    <property type="entry name" value="Glyco_trans_1_4"/>
    <property type="match status" value="1"/>
</dbReference>
<evidence type="ECO:0000313" key="3">
    <source>
        <dbReference type="Proteomes" id="UP000401717"/>
    </source>
</evidence>
<reference evidence="2 3" key="1">
    <citation type="submission" date="2019-06" db="EMBL/GenBank/DDBJ databases">
        <authorList>
            <person name="Rodrigo-Torres L."/>
            <person name="Arahal R. D."/>
            <person name="Lucena T."/>
        </authorList>
    </citation>
    <scope>NUCLEOTIDE SEQUENCE [LARGE SCALE GENOMIC DNA]</scope>
    <source>
        <strain evidence="2 3">SW08-7</strain>
    </source>
</reference>
<keyword evidence="4" id="KW-1185">Reference proteome</keyword>
<evidence type="ECO:0008006" key="5">
    <source>
        <dbReference type="Google" id="ProtNLM"/>
    </source>
</evidence>
<dbReference type="Gene3D" id="3.40.50.2000">
    <property type="entry name" value="Glycogen Phosphorylase B"/>
    <property type="match status" value="1"/>
</dbReference>
<dbReference type="Proteomes" id="UP001055303">
    <property type="component" value="Unassembled WGS sequence"/>
</dbReference>
<dbReference type="SUPFAM" id="SSF53756">
    <property type="entry name" value="UDP-Glycosyltransferase/glycogen phosphorylase"/>
    <property type="match status" value="1"/>
</dbReference>